<dbReference type="SUPFAM" id="SSF46955">
    <property type="entry name" value="Putative DNA-binding domain"/>
    <property type="match status" value="1"/>
</dbReference>
<gene>
    <name evidence="3" type="ORF">QYF68_29610</name>
</gene>
<dbReference type="Proteomes" id="UP001172687">
    <property type="component" value="Unassembled WGS sequence"/>
</dbReference>
<dbReference type="PROSITE" id="PS50937">
    <property type="entry name" value="HTH_MERR_2"/>
    <property type="match status" value="1"/>
</dbReference>
<keyword evidence="4" id="KW-1185">Reference proteome</keyword>
<evidence type="ECO:0000259" key="2">
    <source>
        <dbReference type="PROSITE" id="PS50937"/>
    </source>
</evidence>
<dbReference type="Gene3D" id="1.10.1660.10">
    <property type="match status" value="1"/>
</dbReference>
<dbReference type="RefSeq" id="WP_041306824.1">
    <property type="nucleotide sequence ID" value="NZ_CP070380.1"/>
</dbReference>
<dbReference type="CDD" id="cd04778">
    <property type="entry name" value="HTH_MerR-like_sg2"/>
    <property type="match status" value="1"/>
</dbReference>
<evidence type="ECO:0000256" key="1">
    <source>
        <dbReference type="ARBA" id="ARBA00023125"/>
    </source>
</evidence>
<keyword evidence="1" id="KW-0238">DNA-binding</keyword>
<comment type="caution">
    <text evidence="3">The sequence shown here is derived from an EMBL/GenBank/DDBJ whole genome shotgun (WGS) entry which is preliminary data.</text>
</comment>
<evidence type="ECO:0000313" key="4">
    <source>
        <dbReference type="Proteomes" id="UP001172687"/>
    </source>
</evidence>
<dbReference type="EMBL" id="JAUHTC010000096">
    <property type="protein sequence ID" value="MDN4521946.1"/>
    <property type="molecule type" value="Genomic_DNA"/>
</dbReference>
<dbReference type="InterPro" id="IPR047057">
    <property type="entry name" value="MerR_fam"/>
</dbReference>
<dbReference type="SMART" id="SM00422">
    <property type="entry name" value="HTH_MERR"/>
    <property type="match status" value="1"/>
</dbReference>
<reference evidence="3" key="1">
    <citation type="submission" date="2023-07" db="EMBL/GenBank/DDBJ databases">
        <title>Degradation of tert-butanol by M. austroafricanum TBA100.</title>
        <authorList>
            <person name="Helbich S."/>
            <person name="Vainshtein Y."/>
        </authorList>
    </citation>
    <scope>NUCLEOTIDE SEQUENCE</scope>
    <source>
        <strain evidence="3">TBA100</strain>
    </source>
</reference>
<proteinExistence type="predicted"/>
<organism evidence="3 4">
    <name type="scientific">Mycolicibacterium austroafricanum</name>
    <name type="common">Mycobacterium austroafricanum</name>
    <dbReference type="NCBI Taxonomy" id="39687"/>
    <lineage>
        <taxon>Bacteria</taxon>
        <taxon>Bacillati</taxon>
        <taxon>Actinomycetota</taxon>
        <taxon>Actinomycetes</taxon>
        <taxon>Mycobacteriales</taxon>
        <taxon>Mycobacteriaceae</taxon>
        <taxon>Mycolicibacterium</taxon>
    </lineage>
</organism>
<accession>A0ABT8HMF8</accession>
<dbReference type="Pfam" id="PF13411">
    <property type="entry name" value="MerR_1"/>
    <property type="match status" value="1"/>
</dbReference>
<evidence type="ECO:0000313" key="3">
    <source>
        <dbReference type="EMBL" id="MDN4521946.1"/>
    </source>
</evidence>
<sequence length="245" mass="27246">MAEYRLEDLARESGISARNIRAYRERGLLDPPRRVGRSALYDDYHLSQLNTISQLLRKGYNSAHIAEFFASMRQGTDLADILGLQRAVLGQTPEPRNRNTAVKIDAKSEEARKLVAFGMAEVVDGEVLMIDCAAADILARSPDQLLYVRALLRFVEAAEDSVDDLAEAFVTSLGELYHARVGADYLPRPDEVDEIRQVVQDYRALGEKVMVARFDQATRRRMVASASGYTAGILLSGAWEPKRGA</sequence>
<protein>
    <submittedName>
        <fullName evidence="3">MerR family transcriptional regulator</fullName>
    </submittedName>
</protein>
<name>A0ABT8HMF8_MYCAO</name>
<dbReference type="InterPro" id="IPR000551">
    <property type="entry name" value="MerR-type_HTH_dom"/>
</dbReference>
<feature type="domain" description="HTH merR-type" evidence="2">
    <location>
        <begin position="3"/>
        <end position="71"/>
    </location>
</feature>
<dbReference type="InterPro" id="IPR009061">
    <property type="entry name" value="DNA-bd_dom_put_sf"/>
</dbReference>
<dbReference type="PANTHER" id="PTHR30204:SF93">
    <property type="entry name" value="HTH MERR-TYPE DOMAIN-CONTAINING PROTEIN"/>
    <property type="match status" value="1"/>
</dbReference>
<dbReference type="PANTHER" id="PTHR30204">
    <property type="entry name" value="REDOX-CYCLING DRUG-SENSING TRANSCRIPTIONAL ACTIVATOR SOXR"/>
    <property type="match status" value="1"/>
</dbReference>